<accession>A0ABS7EQI4</accession>
<sequence length="190" mass="21836">MTEEQLYTALDSGRISKSQIDGLVLQLEEHPQLAPGLFRLVLMEDREGTFNASWTFDHLMRKQLIFLIPFIDEFTNGLAELKSESCVRPIAHVCEMLCEAYFKKKQSLFVENVKDKHLENIVTACFDWLIGPMNVAPKVFAMTSLYYLGLKFDWVHPELKQVLEVNYTAGTTGYKNRAKKTLDKLAQLEV</sequence>
<evidence type="ECO:0000313" key="1">
    <source>
        <dbReference type="EMBL" id="MBW8199309.1"/>
    </source>
</evidence>
<dbReference type="RefSeq" id="WP_220112936.1">
    <property type="nucleotide sequence ID" value="NZ_JAHZSV010000005.1"/>
</dbReference>
<protein>
    <submittedName>
        <fullName evidence="1">Adenylosuccinate lyase</fullName>
    </submittedName>
</protein>
<organism evidence="1 2">
    <name type="scientific">Flagellimonas abyssi</name>
    <dbReference type="NCBI Taxonomy" id="2864871"/>
    <lineage>
        <taxon>Bacteria</taxon>
        <taxon>Pseudomonadati</taxon>
        <taxon>Bacteroidota</taxon>
        <taxon>Flavobacteriia</taxon>
        <taxon>Flavobacteriales</taxon>
        <taxon>Flavobacteriaceae</taxon>
        <taxon>Flagellimonas</taxon>
    </lineage>
</organism>
<keyword evidence="2" id="KW-1185">Reference proteome</keyword>
<proteinExistence type="predicted"/>
<dbReference type="EMBL" id="JAHZSV010000005">
    <property type="protein sequence ID" value="MBW8199309.1"/>
    <property type="molecule type" value="Genomic_DNA"/>
</dbReference>
<reference evidence="1 2" key="1">
    <citation type="submission" date="2021-08" db="EMBL/GenBank/DDBJ databases">
        <title>Muricauda profundi sp. nov., a marine bacterium isolated from deep seawater of the Mariana Trench.</title>
        <authorList>
            <person name="Wei Y."/>
        </authorList>
    </citation>
    <scope>NUCLEOTIDE SEQUENCE [LARGE SCALE GENOMIC DNA]</scope>
    <source>
        <strain evidence="1 2">W52</strain>
    </source>
</reference>
<dbReference type="Proteomes" id="UP001196136">
    <property type="component" value="Unassembled WGS sequence"/>
</dbReference>
<comment type="caution">
    <text evidence="1">The sequence shown here is derived from an EMBL/GenBank/DDBJ whole genome shotgun (WGS) entry which is preliminary data.</text>
</comment>
<evidence type="ECO:0000313" key="2">
    <source>
        <dbReference type="Proteomes" id="UP001196136"/>
    </source>
</evidence>
<keyword evidence="1" id="KW-0456">Lyase</keyword>
<gene>
    <name evidence="1" type="ORF">K1F36_05680</name>
</gene>
<dbReference type="GO" id="GO:0016829">
    <property type="term" value="F:lyase activity"/>
    <property type="evidence" value="ECO:0007669"/>
    <property type="project" value="UniProtKB-KW"/>
</dbReference>
<name>A0ABS7EQI4_9FLAO</name>